<dbReference type="Proteomes" id="UP000607653">
    <property type="component" value="Unassembled WGS sequence"/>
</dbReference>
<proteinExistence type="predicted"/>
<dbReference type="EMBL" id="DUZY01000002">
    <property type="protein sequence ID" value="DAD26876.1"/>
    <property type="molecule type" value="Genomic_DNA"/>
</dbReference>
<reference evidence="1 2" key="1">
    <citation type="journal article" date="2020" name="Mol. Biol. Evol.">
        <title>Distinct Expression and Methylation Patterns for Genes with Different Fates following a Single Whole-Genome Duplication in Flowering Plants.</title>
        <authorList>
            <person name="Shi T."/>
            <person name="Rahmani R.S."/>
            <person name="Gugger P.F."/>
            <person name="Wang M."/>
            <person name="Li H."/>
            <person name="Zhang Y."/>
            <person name="Li Z."/>
            <person name="Wang Q."/>
            <person name="Van de Peer Y."/>
            <person name="Marchal K."/>
            <person name="Chen J."/>
        </authorList>
    </citation>
    <scope>NUCLEOTIDE SEQUENCE [LARGE SCALE GENOMIC DNA]</scope>
    <source>
        <tissue evidence="1">Leaf</tissue>
    </source>
</reference>
<name>A0A822Y6T4_NELNU</name>
<gene>
    <name evidence="1" type="ORF">HUJ06_028344</name>
</gene>
<comment type="caution">
    <text evidence="1">The sequence shown here is derived from an EMBL/GenBank/DDBJ whole genome shotgun (WGS) entry which is preliminary data.</text>
</comment>
<keyword evidence="2" id="KW-1185">Reference proteome</keyword>
<dbReference type="AlphaFoldDB" id="A0A822Y6T4"/>
<accession>A0A822Y6T4</accession>
<sequence>MRGRQTSWEAYSMYKRMPSRDYTNSADRVENPGACNFSFLNTINGSFPSLFLICPLYKKEKGRDSTSFYCGASIFLPVLQIAENSYRSPSLSFQ</sequence>
<protein>
    <submittedName>
        <fullName evidence="1">Uncharacterized protein</fullName>
    </submittedName>
</protein>
<organism evidence="1 2">
    <name type="scientific">Nelumbo nucifera</name>
    <name type="common">Sacred lotus</name>
    <dbReference type="NCBI Taxonomy" id="4432"/>
    <lineage>
        <taxon>Eukaryota</taxon>
        <taxon>Viridiplantae</taxon>
        <taxon>Streptophyta</taxon>
        <taxon>Embryophyta</taxon>
        <taxon>Tracheophyta</taxon>
        <taxon>Spermatophyta</taxon>
        <taxon>Magnoliopsida</taxon>
        <taxon>Proteales</taxon>
        <taxon>Nelumbonaceae</taxon>
        <taxon>Nelumbo</taxon>
    </lineage>
</organism>
<evidence type="ECO:0000313" key="1">
    <source>
        <dbReference type="EMBL" id="DAD26876.1"/>
    </source>
</evidence>
<evidence type="ECO:0000313" key="2">
    <source>
        <dbReference type="Proteomes" id="UP000607653"/>
    </source>
</evidence>